<keyword evidence="5" id="KW-0805">Transcription regulation</keyword>
<dbReference type="GO" id="GO:0045165">
    <property type="term" value="P:cell fate commitment"/>
    <property type="evidence" value="ECO:0007669"/>
    <property type="project" value="TreeGrafter"/>
</dbReference>
<proteinExistence type="predicted"/>
<dbReference type="PANTHER" id="PTHR10071">
    <property type="entry name" value="TRANSCRIPTION FACTOR GATA FAMILY MEMBER"/>
    <property type="match status" value="1"/>
</dbReference>
<evidence type="ECO:0000256" key="1">
    <source>
        <dbReference type="ARBA" id="ARBA00004123"/>
    </source>
</evidence>
<dbReference type="PROSITE" id="PS00344">
    <property type="entry name" value="GATA_ZN_FINGER_1"/>
    <property type="match status" value="1"/>
</dbReference>
<evidence type="ECO:0000313" key="11">
    <source>
        <dbReference type="Proteomes" id="UP000005237"/>
    </source>
</evidence>
<dbReference type="GO" id="GO:0000978">
    <property type="term" value="F:RNA polymerase II cis-regulatory region sequence-specific DNA binding"/>
    <property type="evidence" value="ECO:0007669"/>
    <property type="project" value="TreeGrafter"/>
</dbReference>
<keyword evidence="7" id="KW-0539">Nucleus</keyword>
<dbReference type="PANTHER" id="PTHR10071:SF336">
    <property type="entry name" value="GATA-TYPE DOMAIN-CONTAINING PROTEIN"/>
    <property type="match status" value="1"/>
</dbReference>
<dbReference type="CDD" id="cd00202">
    <property type="entry name" value="ZnF_GATA"/>
    <property type="match status" value="1"/>
</dbReference>
<dbReference type="Gene3D" id="3.30.50.10">
    <property type="entry name" value="Erythroid Transcription Factor GATA-1, subunit A"/>
    <property type="match status" value="1"/>
</dbReference>
<comment type="subcellular location">
    <subcellularLocation>
        <location evidence="1">Nucleus</location>
    </subcellularLocation>
</comment>
<dbReference type="InterPro" id="IPR013088">
    <property type="entry name" value="Znf_NHR/GATA"/>
</dbReference>
<dbReference type="InterPro" id="IPR039355">
    <property type="entry name" value="Transcription_factor_GATA"/>
</dbReference>
<dbReference type="AlphaFoldDB" id="A0A8R1HUU1"/>
<evidence type="ECO:0000256" key="3">
    <source>
        <dbReference type="ARBA" id="ARBA00022771"/>
    </source>
</evidence>
<dbReference type="GO" id="GO:0000122">
    <property type="term" value="P:negative regulation of transcription by RNA polymerase II"/>
    <property type="evidence" value="ECO:0007669"/>
    <property type="project" value="TreeGrafter"/>
</dbReference>
<reference evidence="10" key="2">
    <citation type="submission" date="2022-06" db="UniProtKB">
        <authorList>
            <consortium name="EnsemblMetazoa"/>
        </authorList>
    </citation>
    <scope>IDENTIFICATION</scope>
    <source>
        <strain evidence="10">DF5081</strain>
    </source>
</reference>
<evidence type="ECO:0000256" key="8">
    <source>
        <dbReference type="PROSITE-ProRule" id="PRU00094"/>
    </source>
</evidence>
<keyword evidence="2" id="KW-0479">Metal-binding</keyword>
<feature type="domain" description="GATA-type" evidence="9">
    <location>
        <begin position="142"/>
        <end position="196"/>
    </location>
</feature>
<dbReference type="GO" id="GO:0005634">
    <property type="term" value="C:nucleus"/>
    <property type="evidence" value="ECO:0007669"/>
    <property type="project" value="UniProtKB-SubCell"/>
</dbReference>
<evidence type="ECO:0000256" key="2">
    <source>
        <dbReference type="ARBA" id="ARBA00022723"/>
    </source>
</evidence>
<dbReference type="EnsemblMetazoa" id="CJA12475.1">
    <property type="protein sequence ID" value="CJA12475.1"/>
    <property type="gene ID" value="WBGene00131679"/>
</dbReference>
<dbReference type="GO" id="GO:0008270">
    <property type="term" value="F:zinc ion binding"/>
    <property type="evidence" value="ECO:0007669"/>
    <property type="project" value="UniProtKB-KW"/>
</dbReference>
<evidence type="ECO:0000256" key="6">
    <source>
        <dbReference type="ARBA" id="ARBA00023163"/>
    </source>
</evidence>
<dbReference type="SMART" id="SM00401">
    <property type="entry name" value="ZnF_GATA"/>
    <property type="match status" value="1"/>
</dbReference>
<dbReference type="InterPro" id="IPR000679">
    <property type="entry name" value="Znf_GATA"/>
</dbReference>
<accession>A0A8R1HUU1</accession>
<protein>
    <submittedName>
        <fullName evidence="10">GATA-type domain-containing protein</fullName>
    </submittedName>
</protein>
<keyword evidence="11" id="KW-1185">Reference proteome</keyword>
<evidence type="ECO:0000256" key="7">
    <source>
        <dbReference type="ARBA" id="ARBA00023242"/>
    </source>
</evidence>
<dbReference type="PROSITE" id="PS50114">
    <property type="entry name" value="GATA_ZN_FINGER_2"/>
    <property type="match status" value="1"/>
</dbReference>
<name>A0A8R1HUU1_CAEJA</name>
<dbReference type="Proteomes" id="UP000005237">
    <property type="component" value="Unassembled WGS sequence"/>
</dbReference>
<dbReference type="SUPFAM" id="SSF57716">
    <property type="entry name" value="Glucocorticoid receptor-like (DNA-binding domain)"/>
    <property type="match status" value="1"/>
</dbReference>
<evidence type="ECO:0000256" key="4">
    <source>
        <dbReference type="ARBA" id="ARBA00022833"/>
    </source>
</evidence>
<evidence type="ECO:0000313" key="10">
    <source>
        <dbReference type="EnsemblMetazoa" id="CJA12475.1"/>
    </source>
</evidence>
<dbReference type="GO" id="GO:0045944">
    <property type="term" value="P:positive regulation of transcription by RNA polymerase II"/>
    <property type="evidence" value="ECO:0007669"/>
    <property type="project" value="TreeGrafter"/>
</dbReference>
<organism evidence="10 11">
    <name type="scientific">Caenorhabditis japonica</name>
    <dbReference type="NCBI Taxonomy" id="281687"/>
    <lineage>
        <taxon>Eukaryota</taxon>
        <taxon>Metazoa</taxon>
        <taxon>Ecdysozoa</taxon>
        <taxon>Nematoda</taxon>
        <taxon>Chromadorea</taxon>
        <taxon>Rhabditida</taxon>
        <taxon>Rhabditina</taxon>
        <taxon>Rhabditomorpha</taxon>
        <taxon>Rhabditoidea</taxon>
        <taxon>Rhabditidae</taxon>
        <taxon>Peloderinae</taxon>
        <taxon>Caenorhabditis</taxon>
    </lineage>
</organism>
<keyword evidence="4" id="KW-0862">Zinc</keyword>
<sequence>MGAIYYTDSLHSADQSQCLNPIHDPTSLFAIENNTLNNCDRLMYQDPFEYNNPIVENSGYYGIRNYSQFEIPPSYHYPFVSNEESSSWNPNYGKPLNSSPSQFYDSPQQLQSFAVSFPPSRPSNKITKKSEKVAKVRKTSKMHQNTCCSNCGISETTLWRRSEIGLPECNACNTYERVKGHKRPAELWNKPTMKRRRRPLAKVEQKTLCGEGFN</sequence>
<dbReference type="Pfam" id="PF00320">
    <property type="entry name" value="GATA"/>
    <property type="match status" value="1"/>
</dbReference>
<reference evidence="11" key="1">
    <citation type="submission" date="2010-08" db="EMBL/GenBank/DDBJ databases">
        <authorList>
            <consortium name="Caenorhabditis japonica Sequencing Consortium"/>
            <person name="Wilson R.K."/>
        </authorList>
    </citation>
    <scope>NUCLEOTIDE SEQUENCE [LARGE SCALE GENOMIC DNA]</scope>
    <source>
        <strain evidence="11">DF5081</strain>
    </source>
</reference>
<dbReference type="GO" id="GO:0000981">
    <property type="term" value="F:DNA-binding transcription factor activity, RNA polymerase II-specific"/>
    <property type="evidence" value="ECO:0007669"/>
    <property type="project" value="TreeGrafter"/>
</dbReference>
<keyword evidence="6" id="KW-0804">Transcription</keyword>
<keyword evidence="3 8" id="KW-0863">Zinc-finger</keyword>
<evidence type="ECO:0000256" key="5">
    <source>
        <dbReference type="ARBA" id="ARBA00023015"/>
    </source>
</evidence>
<evidence type="ECO:0000259" key="9">
    <source>
        <dbReference type="PROSITE" id="PS50114"/>
    </source>
</evidence>